<reference evidence="10" key="1">
    <citation type="journal article" date="2020" name="Fungal Divers.">
        <title>Resolving the Mortierellaceae phylogeny through synthesis of multi-gene phylogenetics and phylogenomics.</title>
        <authorList>
            <person name="Vandepol N."/>
            <person name="Liber J."/>
            <person name="Desiro A."/>
            <person name="Na H."/>
            <person name="Kennedy M."/>
            <person name="Barry K."/>
            <person name="Grigoriev I.V."/>
            <person name="Miller A.N."/>
            <person name="O'Donnell K."/>
            <person name="Stajich J.E."/>
            <person name="Bonito G."/>
        </authorList>
    </citation>
    <scope>NUCLEOTIDE SEQUENCE</scope>
    <source>
        <strain evidence="10">NRRL 28262</strain>
    </source>
</reference>
<feature type="region of interest" description="Disordered" evidence="7">
    <location>
        <begin position="273"/>
        <end position="326"/>
    </location>
</feature>
<evidence type="ECO:0000256" key="2">
    <source>
        <dbReference type="ARBA" id="ARBA00008170"/>
    </source>
</evidence>
<dbReference type="Pfam" id="PF01699">
    <property type="entry name" value="Na_Ca_ex"/>
    <property type="match status" value="2"/>
</dbReference>
<evidence type="ECO:0000313" key="11">
    <source>
        <dbReference type="Proteomes" id="UP001194580"/>
    </source>
</evidence>
<feature type="transmembrane region" description="Helical" evidence="8">
    <location>
        <begin position="968"/>
        <end position="988"/>
    </location>
</feature>
<evidence type="ECO:0000313" key="10">
    <source>
        <dbReference type="EMBL" id="KAG0276878.1"/>
    </source>
</evidence>
<evidence type="ECO:0000256" key="6">
    <source>
        <dbReference type="ARBA" id="ARBA00023136"/>
    </source>
</evidence>
<dbReference type="Pfam" id="PF03034">
    <property type="entry name" value="PSS"/>
    <property type="match status" value="1"/>
</dbReference>
<organism evidence="10 11">
    <name type="scientific">Linnemannia exigua</name>
    <dbReference type="NCBI Taxonomy" id="604196"/>
    <lineage>
        <taxon>Eukaryota</taxon>
        <taxon>Fungi</taxon>
        <taxon>Fungi incertae sedis</taxon>
        <taxon>Mucoromycota</taxon>
        <taxon>Mortierellomycotina</taxon>
        <taxon>Mortierellomycetes</taxon>
        <taxon>Mortierellales</taxon>
        <taxon>Mortierellaceae</taxon>
        <taxon>Linnemannia</taxon>
    </lineage>
</organism>
<feature type="transmembrane region" description="Helical" evidence="8">
    <location>
        <begin position="1249"/>
        <end position="1270"/>
    </location>
</feature>
<dbReference type="EMBL" id="JAAAIL010000328">
    <property type="protein sequence ID" value="KAG0276878.1"/>
    <property type="molecule type" value="Genomic_DNA"/>
</dbReference>
<dbReference type="InterPro" id="IPR004837">
    <property type="entry name" value="NaCa_Exmemb"/>
</dbReference>
<keyword evidence="11" id="KW-1185">Reference proteome</keyword>
<feature type="transmembrane region" description="Helical" evidence="8">
    <location>
        <begin position="1151"/>
        <end position="1171"/>
    </location>
</feature>
<evidence type="ECO:0000256" key="7">
    <source>
        <dbReference type="SAM" id="MobiDB-lite"/>
    </source>
</evidence>
<dbReference type="InterPro" id="IPR051359">
    <property type="entry name" value="CaCA_antiporter"/>
</dbReference>
<feature type="transmembrane region" description="Helical" evidence="8">
    <location>
        <begin position="784"/>
        <end position="805"/>
    </location>
</feature>
<evidence type="ECO:0000256" key="8">
    <source>
        <dbReference type="SAM" id="Phobius"/>
    </source>
</evidence>
<feature type="compositionally biased region" description="Acidic residues" evidence="7">
    <location>
        <begin position="275"/>
        <end position="291"/>
    </location>
</feature>
<feature type="transmembrane region" description="Helical" evidence="8">
    <location>
        <begin position="817"/>
        <end position="835"/>
    </location>
</feature>
<feature type="transmembrane region" description="Helical" evidence="8">
    <location>
        <begin position="175"/>
        <end position="196"/>
    </location>
</feature>
<feature type="transmembrane region" description="Helical" evidence="8">
    <location>
        <begin position="233"/>
        <end position="255"/>
    </location>
</feature>
<feature type="transmembrane region" description="Helical" evidence="8">
    <location>
        <begin position="6"/>
        <end position="25"/>
    </location>
</feature>
<sequence length="1283" mass="143920">MALAARSFYLVLTVFLFSQVVTVLWPQHYLSQSSKGNKFGLLANTQWFSKRALLDDPLPDVNQCEDIWKAPDRCAFVRENCDDYPAGLINYLHFYFCDLSHVPAVATILLCAWLIFLFGFVGVAASDFFCPNLSTIAKKLHLSESMTGVTFLAFGNGSPDVFSTFSAMGAGSGSLAIGELVGAASFITSVVVGSMAIIKPFKVSRAPFLRDVIFFAGCVLFTLYTVIDGKITLFESVVLVAYYVFYVAFVVIGNWRHQKLKAERELEERARNLYQDDDNDIDDDLGPDEEQALLSNGPQRGPRPYDAYEDDEHDDGYKSNGGLSVNEEYSSNQTLVNSYEDSDVNLPRPTILPDSEGAEDSISLRPHGAPAFKRRPSLVAAFEFNDVVRSLSLSGSRPRLQSFDPSYYGIKSPRSPRVSRRGSSRSSRPMSVHTPQDDSRPTTPHSYHATTPNDHATHGFLGAELGDHNLTASPHALDSETSSVFEQAMLRHSVILPDHHDPALHHLGHVHHQGSPEDSPGLQRPSTRSQRFKEYLQAIHPIYFPTLLNWDEKSLFVKFLAITSLPMVLLLTLTLPVVELCDEEESESQNVSPVETTGQDARRLPKIVIGDKEEEEVRYDGWSRTATTVQMVLAPVFVASVISSAAQDGYISIAIALAVGIALSFLVHRFSTEETPPRFYGAFCFAGFLVAITWIFLVANEVVGILQAFGMIFGVSDAILGLTIFAMGNSLGDLVANITIARMGFPRMAFSACFGGPLLNMLLGVGISGTYMTLNTGNPIPLELSPTLFVSIIGVLVTLLTAIVVVPRNGYVMSRTWGYFLLAMYTTCTIINVVIEIKHGKKSFPPGGERESIKKLRQLSSSSSFSAITSDEEETEDDKPEWYLKDTSVQFYKSPAEQDPAVGFFYTPRTLTMLTVMLLLLVYVAMTPEVDDTVTNVKLGVIASIGAFVVFGMLQFRDSLLLRPHPALWRVVLSFGVVYQLFLVFLLFQNKHDARLFFKYLDPALGVPLPEKSYGDACELTYDNVVEQTLDVFVVAHAVGWFCKALILRDYTFCWILSVMFEVMEYSLSHQLNNFDECWWDHWILDVLVCNWLGIYLGVKTCEYFEMKQYSWQGLAEIPTLKGKMKRTMQQFTPKSWTKFEWDSTKSFKSYATVIFILTMFLICELNAFYLKTLLWLPPAHPINIARIFSYFMFGIPGVREAYQYLHDPNCKRFGPQAWLLVGCIATEVLIVVKFGRDEFPNPAPANVIYFWTGFLTLLTGYPVYQFWLLPKMQERRIRKKLE</sequence>
<feature type="transmembrane region" description="Helical" evidence="8">
    <location>
        <begin position="649"/>
        <end position="667"/>
    </location>
</feature>
<keyword evidence="4 8" id="KW-0812">Transmembrane</keyword>
<dbReference type="InterPro" id="IPR004277">
    <property type="entry name" value="PSS"/>
</dbReference>
<feature type="transmembrane region" description="Helical" evidence="8">
    <location>
        <begin position="904"/>
        <end position="925"/>
    </location>
</feature>
<name>A0AAD4DG26_9FUNG</name>
<feature type="domain" description="Sodium/calcium exchanger membrane region" evidence="9">
    <location>
        <begin position="685"/>
        <end position="832"/>
    </location>
</feature>
<keyword evidence="3" id="KW-0813">Transport</keyword>
<dbReference type="PANTHER" id="PTHR12266:SF0">
    <property type="entry name" value="MITOCHONDRIAL SODIUM_CALCIUM EXCHANGER PROTEIN"/>
    <property type="match status" value="1"/>
</dbReference>
<dbReference type="InterPro" id="IPR044880">
    <property type="entry name" value="NCX_ion-bd_dom_sf"/>
</dbReference>
<dbReference type="GO" id="GO:0006874">
    <property type="term" value="P:intracellular calcium ion homeostasis"/>
    <property type="evidence" value="ECO:0007669"/>
    <property type="project" value="TreeGrafter"/>
</dbReference>
<feature type="transmembrane region" description="Helical" evidence="8">
    <location>
        <begin position="102"/>
        <end position="125"/>
    </location>
</feature>
<dbReference type="Proteomes" id="UP001194580">
    <property type="component" value="Unassembled WGS sequence"/>
</dbReference>
<dbReference type="PANTHER" id="PTHR12266">
    <property type="entry name" value="NA+/CA2+ K+ INDEPENDENT EXCHANGER"/>
    <property type="match status" value="1"/>
</dbReference>
<dbReference type="Gene3D" id="1.20.1420.30">
    <property type="entry name" value="NCX, central ion-binding region"/>
    <property type="match status" value="2"/>
</dbReference>
<protein>
    <recommendedName>
        <fullName evidence="9">Sodium/calcium exchanger membrane region domain-containing protein</fullName>
    </recommendedName>
</protein>
<dbReference type="GO" id="GO:0106245">
    <property type="term" value="F:L-serine-phosphatidylethanolamine phosphatidyltransferase activity"/>
    <property type="evidence" value="ECO:0007669"/>
    <property type="project" value="InterPro"/>
</dbReference>
<dbReference type="GO" id="GO:0016020">
    <property type="term" value="C:membrane"/>
    <property type="evidence" value="ECO:0007669"/>
    <property type="project" value="UniProtKB-SubCell"/>
</dbReference>
<dbReference type="GO" id="GO:0006659">
    <property type="term" value="P:phosphatidylserine biosynthetic process"/>
    <property type="evidence" value="ECO:0007669"/>
    <property type="project" value="InterPro"/>
</dbReference>
<feature type="transmembrane region" description="Helical" evidence="8">
    <location>
        <begin position="1218"/>
        <end position="1237"/>
    </location>
</feature>
<accession>A0AAD4DG26</accession>
<evidence type="ECO:0000256" key="5">
    <source>
        <dbReference type="ARBA" id="ARBA00022989"/>
    </source>
</evidence>
<evidence type="ECO:0000256" key="3">
    <source>
        <dbReference type="ARBA" id="ARBA00022448"/>
    </source>
</evidence>
<feature type="region of interest" description="Disordered" evidence="7">
    <location>
        <begin position="402"/>
        <end position="478"/>
    </location>
</feature>
<gene>
    <name evidence="10" type="ORF">BGZ95_006900</name>
</gene>
<proteinExistence type="inferred from homology"/>
<keyword evidence="5 8" id="KW-1133">Transmembrane helix</keyword>
<feature type="transmembrane region" description="Helical" evidence="8">
    <location>
        <begin position="208"/>
        <end position="227"/>
    </location>
</feature>
<comment type="subcellular location">
    <subcellularLocation>
        <location evidence="1">Membrane</location>
        <topology evidence="1">Multi-pass membrane protein</topology>
    </subcellularLocation>
</comment>
<dbReference type="GO" id="GO:0008324">
    <property type="term" value="F:monoatomic cation transmembrane transporter activity"/>
    <property type="evidence" value="ECO:0007669"/>
    <property type="project" value="TreeGrafter"/>
</dbReference>
<feature type="compositionally biased region" description="Polar residues" evidence="7">
    <location>
        <begin position="441"/>
        <end position="454"/>
    </location>
</feature>
<feature type="transmembrane region" description="Helical" evidence="8">
    <location>
        <begin position="748"/>
        <end position="772"/>
    </location>
</feature>
<evidence type="ECO:0000256" key="4">
    <source>
        <dbReference type="ARBA" id="ARBA00022692"/>
    </source>
</evidence>
<feature type="transmembrane region" description="Helical" evidence="8">
    <location>
        <begin position="555"/>
        <end position="578"/>
    </location>
</feature>
<feature type="region of interest" description="Disordered" evidence="7">
    <location>
        <begin position="501"/>
        <end position="529"/>
    </location>
</feature>
<feature type="transmembrane region" description="Helical" evidence="8">
    <location>
        <begin position="679"/>
        <end position="699"/>
    </location>
</feature>
<feature type="domain" description="Sodium/calcium exchanger membrane region" evidence="9">
    <location>
        <begin position="112"/>
        <end position="251"/>
    </location>
</feature>
<keyword evidence="6 8" id="KW-0472">Membrane</keyword>
<comment type="similarity">
    <text evidence="2">Belongs to the Ca(2+):cation antiporter (CaCA) (TC 2.A.19) family.</text>
</comment>
<comment type="caution">
    <text evidence="10">The sequence shown here is derived from an EMBL/GenBank/DDBJ whole genome shotgun (WGS) entry which is preliminary data.</text>
</comment>
<feature type="region of interest" description="Disordered" evidence="7">
    <location>
        <begin position="338"/>
        <end position="368"/>
    </location>
</feature>
<feature type="transmembrane region" description="Helical" evidence="8">
    <location>
        <begin position="1183"/>
        <end position="1206"/>
    </location>
</feature>
<evidence type="ECO:0000259" key="9">
    <source>
        <dbReference type="Pfam" id="PF01699"/>
    </source>
</evidence>
<feature type="transmembrane region" description="Helical" evidence="8">
    <location>
        <begin position="937"/>
        <end position="956"/>
    </location>
</feature>
<evidence type="ECO:0000256" key="1">
    <source>
        <dbReference type="ARBA" id="ARBA00004141"/>
    </source>
</evidence>